<comment type="domain">
    <text evidence="8">The N-terminal domain determines nucleotide recognition and specific binding, while the C-terminal domain determines the specific binding to the target protein.</text>
</comment>
<comment type="subcellular location">
    <subcellularLocation>
        <location evidence="8">Cytoplasm</location>
    </subcellularLocation>
</comment>
<evidence type="ECO:0000313" key="11">
    <source>
        <dbReference type="Proteomes" id="UP000002030"/>
    </source>
</evidence>
<name>D1B7D1_THEAS</name>
<comment type="catalytic activity">
    <reaction evidence="8">
        <text>Mo-molybdopterin + GTP + H(+) = Mo-molybdopterin guanine dinucleotide + diphosphate</text>
        <dbReference type="Rhea" id="RHEA:34243"/>
        <dbReference type="ChEBI" id="CHEBI:15378"/>
        <dbReference type="ChEBI" id="CHEBI:33019"/>
        <dbReference type="ChEBI" id="CHEBI:37565"/>
        <dbReference type="ChEBI" id="CHEBI:71302"/>
        <dbReference type="ChEBI" id="CHEBI:71310"/>
        <dbReference type="EC" id="2.7.7.77"/>
    </reaction>
</comment>
<dbReference type="GO" id="GO:0046872">
    <property type="term" value="F:metal ion binding"/>
    <property type="evidence" value="ECO:0007669"/>
    <property type="project" value="UniProtKB-KW"/>
</dbReference>
<feature type="binding site" evidence="8">
    <location>
        <position position="35"/>
    </location>
    <ligand>
        <name>GTP</name>
        <dbReference type="ChEBI" id="CHEBI:37565"/>
    </ligand>
</feature>
<evidence type="ECO:0000313" key="10">
    <source>
        <dbReference type="EMBL" id="ACZ19922.1"/>
    </source>
</evidence>
<evidence type="ECO:0000256" key="5">
    <source>
        <dbReference type="ARBA" id="ARBA00022842"/>
    </source>
</evidence>
<dbReference type="eggNOG" id="COG0746">
    <property type="taxonomic scope" value="Bacteria"/>
</dbReference>
<evidence type="ECO:0000256" key="6">
    <source>
        <dbReference type="ARBA" id="ARBA00023134"/>
    </source>
</evidence>
<dbReference type="CDD" id="cd02503">
    <property type="entry name" value="MobA"/>
    <property type="match status" value="1"/>
</dbReference>
<keyword evidence="11" id="KW-1185">Reference proteome</keyword>
<dbReference type="RefSeq" id="WP_012870431.1">
    <property type="nucleotide sequence ID" value="NC_013522.1"/>
</dbReference>
<dbReference type="InterPro" id="IPR029044">
    <property type="entry name" value="Nucleotide-diphossugar_trans"/>
</dbReference>
<dbReference type="Gene3D" id="3.90.550.10">
    <property type="entry name" value="Spore Coat Polysaccharide Biosynthesis Protein SpsA, Chain A"/>
    <property type="match status" value="1"/>
</dbReference>
<keyword evidence="4 8" id="KW-0547">Nucleotide-binding</keyword>
<evidence type="ECO:0000256" key="1">
    <source>
        <dbReference type="ARBA" id="ARBA00022490"/>
    </source>
</evidence>
<dbReference type="SMR" id="D1B7D1"/>
<keyword evidence="6 8" id="KW-0342">GTP-binding</keyword>
<dbReference type="PANTHER" id="PTHR19136:SF81">
    <property type="entry name" value="MOLYBDENUM COFACTOR GUANYLYLTRANSFERASE"/>
    <property type="match status" value="1"/>
</dbReference>
<feature type="binding site" evidence="8">
    <location>
        <begin position="23"/>
        <end position="25"/>
    </location>
    <ligand>
        <name>GTP</name>
        <dbReference type="ChEBI" id="CHEBI:37565"/>
    </ligand>
</feature>
<keyword evidence="3 8" id="KW-0479">Metal-binding</keyword>
<dbReference type="InterPro" id="IPR025877">
    <property type="entry name" value="MobA-like_NTP_Trfase"/>
</dbReference>
<dbReference type="Proteomes" id="UP000002030">
    <property type="component" value="Chromosome"/>
</dbReference>
<protein>
    <recommendedName>
        <fullName evidence="8">Probable molybdenum cofactor guanylyltransferase</fullName>
        <shortName evidence="8">MoCo guanylyltransferase</shortName>
        <ecNumber evidence="8">2.7.7.77</ecNumber>
    </recommendedName>
    <alternativeName>
        <fullName evidence="8">GTP:molybdopterin guanylyltransferase</fullName>
    </alternativeName>
    <alternativeName>
        <fullName evidence="8">Mo-MPT guanylyltransferase</fullName>
    </alternativeName>
    <alternativeName>
        <fullName evidence="8">Molybdopterin guanylyltransferase</fullName>
    </alternativeName>
    <alternativeName>
        <fullName evidence="8">Molybdopterin-guanine dinucleotide synthase</fullName>
        <shortName evidence="8">MGD synthase</shortName>
    </alternativeName>
</protein>
<comment type="function">
    <text evidence="8">Transfers a GMP moiety from GTP to Mo-molybdopterin (Mo-MPT) cofactor (Moco or molybdenum cofactor) to form Mo-molybdopterin guanine dinucleotide (Mo-MGD) cofactor.</text>
</comment>
<dbReference type="KEGG" id="tai:Taci_1708"/>
<dbReference type="InterPro" id="IPR013482">
    <property type="entry name" value="Molybde_CF_guanTrfase"/>
</dbReference>
<feature type="binding site" evidence="8">
    <location>
        <position position="120"/>
    </location>
    <ligand>
        <name>Mg(2+)</name>
        <dbReference type="ChEBI" id="CHEBI:18420"/>
    </ligand>
</feature>
<evidence type="ECO:0000256" key="3">
    <source>
        <dbReference type="ARBA" id="ARBA00022723"/>
    </source>
</evidence>
<evidence type="ECO:0000256" key="8">
    <source>
        <dbReference type="HAMAP-Rule" id="MF_00316"/>
    </source>
</evidence>
<dbReference type="AlphaFoldDB" id="D1B7D1"/>
<dbReference type="OrthoDB" id="9788394at2"/>
<dbReference type="EMBL" id="CP001818">
    <property type="protein sequence ID" value="ACZ19922.1"/>
    <property type="molecule type" value="Genomic_DNA"/>
</dbReference>
<keyword evidence="7 8" id="KW-0501">Molybdenum cofactor biosynthesis</keyword>
<proteinExistence type="inferred from homology"/>
<dbReference type="HAMAP" id="MF_00316">
    <property type="entry name" value="MobA"/>
    <property type="match status" value="1"/>
</dbReference>
<keyword evidence="5 8" id="KW-0460">Magnesium</keyword>
<organism evidence="10 11">
    <name type="scientific">Thermanaerovibrio acidaminovorans (strain ATCC 49978 / DSM 6589 / Su883)</name>
    <name type="common">Selenomonas acidaminovorans</name>
    <dbReference type="NCBI Taxonomy" id="525903"/>
    <lineage>
        <taxon>Bacteria</taxon>
        <taxon>Thermotogati</taxon>
        <taxon>Synergistota</taxon>
        <taxon>Synergistia</taxon>
        <taxon>Synergistales</taxon>
        <taxon>Synergistaceae</taxon>
        <taxon>Thermanaerovibrio</taxon>
    </lineage>
</organism>
<comment type="similarity">
    <text evidence="8">Belongs to the MobA family.</text>
</comment>
<evidence type="ECO:0000259" key="9">
    <source>
        <dbReference type="Pfam" id="PF12804"/>
    </source>
</evidence>
<keyword evidence="2 8" id="KW-0808">Transferase</keyword>
<dbReference type="EC" id="2.7.7.77" evidence="8"/>
<evidence type="ECO:0000256" key="2">
    <source>
        <dbReference type="ARBA" id="ARBA00022679"/>
    </source>
</evidence>
<dbReference type="PANTHER" id="PTHR19136">
    <property type="entry name" value="MOLYBDENUM COFACTOR GUANYLYLTRANSFERASE"/>
    <property type="match status" value="1"/>
</dbReference>
<dbReference type="HOGENOM" id="CLU_055597_2_1_0"/>
<feature type="domain" description="MobA-like NTP transferase" evidence="9">
    <location>
        <begin position="21"/>
        <end position="181"/>
    </location>
</feature>
<feature type="binding site" evidence="8">
    <location>
        <position position="120"/>
    </location>
    <ligand>
        <name>GTP</name>
        <dbReference type="ChEBI" id="CHEBI:37565"/>
    </ligand>
</feature>
<dbReference type="GO" id="GO:0005525">
    <property type="term" value="F:GTP binding"/>
    <property type="evidence" value="ECO:0007669"/>
    <property type="project" value="UniProtKB-UniRule"/>
</dbReference>
<keyword evidence="1 8" id="KW-0963">Cytoplasm</keyword>
<evidence type="ECO:0000256" key="7">
    <source>
        <dbReference type="ARBA" id="ARBA00023150"/>
    </source>
</evidence>
<dbReference type="GO" id="GO:0005737">
    <property type="term" value="C:cytoplasm"/>
    <property type="evidence" value="ECO:0007669"/>
    <property type="project" value="UniProtKB-SubCell"/>
</dbReference>
<dbReference type="STRING" id="525903.Taci_1708"/>
<comment type="caution">
    <text evidence="8">Lacks conserved residue(s) required for the propagation of feature annotation.</text>
</comment>
<dbReference type="GO" id="GO:0061603">
    <property type="term" value="F:molybdenum cofactor guanylyltransferase activity"/>
    <property type="evidence" value="ECO:0007669"/>
    <property type="project" value="UniProtKB-EC"/>
</dbReference>
<dbReference type="EnsemblBacteria" id="ACZ19922">
    <property type="protein sequence ID" value="ACZ19922"/>
    <property type="gene ID" value="Taci_1708"/>
</dbReference>
<evidence type="ECO:0000256" key="4">
    <source>
        <dbReference type="ARBA" id="ARBA00022741"/>
    </source>
</evidence>
<dbReference type="GO" id="GO:0006777">
    <property type="term" value="P:Mo-molybdopterin cofactor biosynthetic process"/>
    <property type="evidence" value="ECO:0007669"/>
    <property type="project" value="UniProtKB-KW"/>
</dbReference>
<gene>
    <name evidence="8" type="primary">mobA</name>
    <name evidence="10" type="ordered locus">Taci_1708</name>
</gene>
<reference evidence="10 11" key="1">
    <citation type="journal article" date="2009" name="Stand. Genomic Sci.">
        <title>Complete genome sequence of Thermanaerovibrio acidaminovorans type strain (Su883).</title>
        <authorList>
            <person name="Chovatia M."/>
            <person name="Sikorski J."/>
            <person name="Schroder M."/>
            <person name="Lapidus A."/>
            <person name="Nolan M."/>
            <person name="Tice H."/>
            <person name="Glavina Del Rio T."/>
            <person name="Copeland A."/>
            <person name="Cheng J.F."/>
            <person name="Lucas S."/>
            <person name="Chen F."/>
            <person name="Bruce D."/>
            <person name="Goodwin L."/>
            <person name="Pitluck S."/>
            <person name="Ivanova N."/>
            <person name="Mavromatis K."/>
            <person name="Ovchinnikova G."/>
            <person name="Pati A."/>
            <person name="Chen A."/>
            <person name="Palaniappan K."/>
            <person name="Land M."/>
            <person name="Hauser L."/>
            <person name="Chang Y.J."/>
            <person name="Jeffries C.D."/>
            <person name="Chain P."/>
            <person name="Saunders E."/>
            <person name="Detter J.C."/>
            <person name="Brettin T."/>
            <person name="Rohde M."/>
            <person name="Goker M."/>
            <person name="Spring S."/>
            <person name="Bristow J."/>
            <person name="Markowitz V."/>
            <person name="Hugenholtz P."/>
            <person name="Kyrpides N.C."/>
            <person name="Klenk H.P."/>
            <person name="Eisen J.A."/>
        </authorList>
    </citation>
    <scope>NUCLEOTIDE SEQUENCE [LARGE SCALE GENOMIC DNA]</scope>
    <source>
        <strain evidence="11">ATCC 49978 / DSM 6589 / Su883</strain>
    </source>
</reference>
<accession>D1B7D1</accession>
<comment type="cofactor">
    <cofactor evidence="8">
        <name>Mg(2+)</name>
        <dbReference type="ChEBI" id="CHEBI:18420"/>
    </cofactor>
</comment>
<sequence>MRMRRCIPRVEPGAHMDASLVILGGGRGTRMGGNKLFLSVGGRFLWEVMLQRMAPWFREVIMSVGPRDVGPLSGLLPPAAPGGVPIRVAVDRSEALGPLEGLRSALAEARSGWAFAVGCDMPLVQHAVVRKMWSLMESRSMVICARLGGFLEPLHAFYSTGCLPAVDDAISRGERRLKGFYHQVEVTVVEEESLRYLPYRRSFLGVNTPKDLADRLDQLGAAPPWVIE</sequence>
<dbReference type="SUPFAM" id="SSF53448">
    <property type="entry name" value="Nucleotide-diphospho-sugar transferases"/>
    <property type="match status" value="1"/>
</dbReference>
<dbReference type="Pfam" id="PF12804">
    <property type="entry name" value="NTP_transf_3"/>
    <property type="match status" value="1"/>
</dbReference>